<organism evidence="2 3">
    <name type="scientific">Lentinus brumalis</name>
    <dbReference type="NCBI Taxonomy" id="2498619"/>
    <lineage>
        <taxon>Eukaryota</taxon>
        <taxon>Fungi</taxon>
        <taxon>Dikarya</taxon>
        <taxon>Basidiomycota</taxon>
        <taxon>Agaricomycotina</taxon>
        <taxon>Agaricomycetes</taxon>
        <taxon>Polyporales</taxon>
        <taxon>Polyporaceae</taxon>
        <taxon>Lentinus</taxon>
    </lineage>
</organism>
<dbReference type="AlphaFoldDB" id="A0A371DUX3"/>
<protein>
    <submittedName>
        <fullName evidence="2">Uncharacterized protein</fullName>
    </submittedName>
</protein>
<evidence type="ECO:0000313" key="3">
    <source>
        <dbReference type="Proteomes" id="UP000256964"/>
    </source>
</evidence>
<proteinExistence type="predicted"/>
<dbReference type="OrthoDB" id="10611039at2759"/>
<gene>
    <name evidence="2" type="ORF">OH76DRAFT_379070</name>
</gene>
<evidence type="ECO:0000256" key="1">
    <source>
        <dbReference type="SAM" id="MobiDB-lite"/>
    </source>
</evidence>
<keyword evidence="3" id="KW-1185">Reference proteome</keyword>
<name>A0A371DUX3_9APHY</name>
<evidence type="ECO:0000313" key="2">
    <source>
        <dbReference type="EMBL" id="RDX56353.1"/>
    </source>
</evidence>
<dbReference type="Proteomes" id="UP000256964">
    <property type="component" value="Unassembled WGS sequence"/>
</dbReference>
<feature type="region of interest" description="Disordered" evidence="1">
    <location>
        <begin position="336"/>
        <end position="355"/>
    </location>
</feature>
<sequence>MSPSSCFTLIPSDLLPAPSHFPCLSHPAYPIQSPATAPHSRLLNLRNGDLDTDRPLPTRPQRLLLPRPVVRPSTKRILMLSIELALNDTCVFCALAHRMTRIASFPTRLSWWHFRTLITPTLARRTWRHAPPPPLANFRPYRLVGQLGPKRCPCQVSWTGPFSRASQLPILTAQLYSRILDTDAQTHDSTPHPLITPFSCKDGTPLAKYGRALGTRNSSPRLPPAERSLAHTQARIRPARLPSPMLGHDRLRRMQRLFQDADRATPSPSPAIFAFVPSALVPTPATLLSLSPSRKGSQCRSSPNARSLVCVPAILRAPSSVLRALFAPRRPSSKVRHRPCVSARPGHTRLHAARQ</sequence>
<feature type="compositionally biased region" description="Basic residues" evidence="1">
    <location>
        <begin position="346"/>
        <end position="355"/>
    </location>
</feature>
<accession>A0A371DUX3</accession>
<dbReference type="EMBL" id="KZ857380">
    <property type="protein sequence ID" value="RDX56353.1"/>
    <property type="molecule type" value="Genomic_DNA"/>
</dbReference>
<reference evidence="2 3" key="1">
    <citation type="journal article" date="2018" name="Biotechnol. Biofuels">
        <title>Integrative visual omics of the white-rot fungus Polyporus brumalis exposes the biotechnological potential of its oxidative enzymes for delignifying raw plant biomass.</title>
        <authorList>
            <person name="Miyauchi S."/>
            <person name="Rancon A."/>
            <person name="Drula E."/>
            <person name="Hage H."/>
            <person name="Chaduli D."/>
            <person name="Favel A."/>
            <person name="Grisel S."/>
            <person name="Henrissat B."/>
            <person name="Herpoel-Gimbert I."/>
            <person name="Ruiz-Duenas F.J."/>
            <person name="Chevret D."/>
            <person name="Hainaut M."/>
            <person name="Lin J."/>
            <person name="Wang M."/>
            <person name="Pangilinan J."/>
            <person name="Lipzen A."/>
            <person name="Lesage-Meessen L."/>
            <person name="Navarro D."/>
            <person name="Riley R."/>
            <person name="Grigoriev I.V."/>
            <person name="Zhou S."/>
            <person name="Raouche S."/>
            <person name="Rosso M.N."/>
        </authorList>
    </citation>
    <scope>NUCLEOTIDE SEQUENCE [LARGE SCALE GENOMIC DNA]</scope>
    <source>
        <strain evidence="2 3">BRFM 1820</strain>
    </source>
</reference>